<organism evidence="2 3">
    <name type="scientific">Deefgea tanakiae</name>
    <dbReference type="NCBI Taxonomy" id="2865840"/>
    <lineage>
        <taxon>Bacteria</taxon>
        <taxon>Pseudomonadati</taxon>
        <taxon>Pseudomonadota</taxon>
        <taxon>Betaproteobacteria</taxon>
        <taxon>Neisseriales</taxon>
        <taxon>Chitinibacteraceae</taxon>
        <taxon>Deefgea</taxon>
    </lineage>
</organism>
<gene>
    <name evidence="2" type="ORF">K4H28_14840</name>
</gene>
<dbReference type="RefSeq" id="WP_221005918.1">
    <property type="nucleotide sequence ID" value="NZ_CP081150.1"/>
</dbReference>
<dbReference type="EMBL" id="CP081150">
    <property type="protein sequence ID" value="QZA77537.1"/>
    <property type="molecule type" value="Genomic_DNA"/>
</dbReference>
<keyword evidence="1" id="KW-1133">Transmembrane helix</keyword>
<keyword evidence="3" id="KW-1185">Reference proteome</keyword>
<protein>
    <recommendedName>
        <fullName evidence="4">TonB C-terminal domain-containing protein</fullName>
    </recommendedName>
</protein>
<accession>A0ABX8Z5D6</accession>
<evidence type="ECO:0000313" key="2">
    <source>
        <dbReference type="EMBL" id="QZA77537.1"/>
    </source>
</evidence>
<feature type="transmembrane region" description="Helical" evidence="1">
    <location>
        <begin position="6"/>
        <end position="25"/>
    </location>
</feature>
<keyword evidence="1" id="KW-0472">Membrane</keyword>
<evidence type="ECO:0000313" key="3">
    <source>
        <dbReference type="Proteomes" id="UP000825679"/>
    </source>
</evidence>
<evidence type="ECO:0008006" key="4">
    <source>
        <dbReference type="Google" id="ProtNLM"/>
    </source>
</evidence>
<sequence>MNKKKLFISIIISINIHLLIFLCFFNSGNFNIQGYNKEKFQFRINFEKPLRNILLNHNIDTYNYKTKDSIPDAVNNLTISQDYIENLIKIENYADSEAILLNSEEFEFTNEIDVNFKAKIYINEKGIVENIEIEETNIEDEKLNELKTIIGKLKFKPAIKNGKGISSIKEIKF</sequence>
<evidence type="ECO:0000256" key="1">
    <source>
        <dbReference type="SAM" id="Phobius"/>
    </source>
</evidence>
<keyword evidence="1" id="KW-0812">Transmembrane</keyword>
<name>A0ABX8Z5D6_9NEIS</name>
<reference evidence="2 3" key="1">
    <citation type="submission" date="2021-08" db="EMBL/GenBank/DDBJ databases">
        <title>complete genome sequencing of Deefgea sp. D25.</title>
        <authorList>
            <person name="Bae J.-W."/>
            <person name="Gim D.-H."/>
        </authorList>
    </citation>
    <scope>NUCLEOTIDE SEQUENCE [LARGE SCALE GENOMIC DNA]</scope>
    <source>
        <strain evidence="2 3">D25</strain>
    </source>
</reference>
<dbReference type="Proteomes" id="UP000825679">
    <property type="component" value="Chromosome"/>
</dbReference>
<proteinExistence type="predicted"/>